<accession>A0A5C7ETD7</accession>
<comment type="caution">
    <text evidence="1">The sequence shown here is derived from an EMBL/GenBank/DDBJ whole genome shotgun (WGS) entry which is preliminary data.</text>
</comment>
<reference evidence="1 2" key="1">
    <citation type="submission" date="2019-08" db="EMBL/GenBank/DDBJ databases">
        <title>Pelomicrobium methylotrophicum gen. nov., sp. nov. a moderately thermophilic, facultatively anaerobic, lithoautotrophic and methylotrophic bacterium isolated from a terrestrial mud volcano.</title>
        <authorList>
            <person name="Slobodkina G.B."/>
            <person name="Merkel A.Y."/>
            <person name="Slobodkin A.I."/>
        </authorList>
    </citation>
    <scope>NUCLEOTIDE SEQUENCE [LARGE SCALE GENOMIC DNA]</scope>
    <source>
        <strain evidence="1 2">SM250</strain>
    </source>
</reference>
<dbReference type="GO" id="GO:0005524">
    <property type="term" value="F:ATP binding"/>
    <property type="evidence" value="ECO:0007669"/>
    <property type="project" value="InterPro"/>
</dbReference>
<evidence type="ECO:0008006" key="3">
    <source>
        <dbReference type="Google" id="ProtNLM"/>
    </source>
</evidence>
<dbReference type="Proteomes" id="UP000321201">
    <property type="component" value="Unassembled WGS sequence"/>
</dbReference>
<dbReference type="SUPFAM" id="SSF140990">
    <property type="entry name" value="FtsH protease domain-like"/>
    <property type="match status" value="1"/>
</dbReference>
<dbReference type="GO" id="GO:0004222">
    <property type="term" value="F:metalloendopeptidase activity"/>
    <property type="evidence" value="ECO:0007669"/>
    <property type="project" value="InterPro"/>
</dbReference>
<dbReference type="Gene3D" id="1.20.58.760">
    <property type="entry name" value="Peptidase M41"/>
    <property type="match status" value="1"/>
</dbReference>
<name>A0A5C7ETD7_9PROT</name>
<keyword evidence="2" id="KW-1185">Reference proteome</keyword>
<dbReference type="EMBL" id="VPFL01000025">
    <property type="protein sequence ID" value="TXF10608.1"/>
    <property type="molecule type" value="Genomic_DNA"/>
</dbReference>
<protein>
    <recommendedName>
        <fullName evidence="3">Peptidase M41 domain-containing protein</fullName>
    </recommendedName>
</protein>
<dbReference type="RefSeq" id="WP_147800876.1">
    <property type="nucleotide sequence ID" value="NZ_VPFL01000025.1"/>
</dbReference>
<dbReference type="GO" id="GO:0004176">
    <property type="term" value="F:ATP-dependent peptidase activity"/>
    <property type="evidence" value="ECO:0007669"/>
    <property type="project" value="InterPro"/>
</dbReference>
<sequence length="217" mass="24590">MGAKTLAARRREFDALAHQARERLIAVHEAGHALVHYYHQHFFDRMVLNEEGGLVEVGRVAFVADAFFDSVAADPLLTANLRRGNDYRVTAVVDALIAGSVAECRLMGWSPLHIVPGDERVIDGVLRHVYGTQRFQEMARQRKRAASRRVQGLFRRRGVWASVLKLADRLLTEREIDGEDAFSFLRERSVPNTGLRDYMKALRRAEPAFVPERRLGG</sequence>
<proteinExistence type="predicted"/>
<evidence type="ECO:0000313" key="2">
    <source>
        <dbReference type="Proteomes" id="UP000321201"/>
    </source>
</evidence>
<dbReference type="InterPro" id="IPR037219">
    <property type="entry name" value="Peptidase_M41-like"/>
</dbReference>
<organism evidence="1 2">
    <name type="scientific">Pelomicrobium methylotrophicum</name>
    <dbReference type="NCBI Taxonomy" id="2602750"/>
    <lineage>
        <taxon>Bacteria</taxon>
        <taxon>Pseudomonadati</taxon>
        <taxon>Pseudomonadota</taxon>
        <taxon>Hydrogenophilia</taxon>
        <taxon>Hydrogenophilia incertae sedis</taxon>
        <taxon>Pelomicrobium</taxon>
    </lineage>
</organism>
<dbReference type="GO" id="GO:0006508">
    <property type="term" value="P:proteolysis"/>
    <property type="evidence" value="ECO:0007669"/>
    <property type="project" value="InterPro"/>
</dbReference>
<dbReference type="InParanoid" id="A0A5C7ETD7"/>
<gene>
    <name evidence="1" type="ORF">FR698_14255</name>
</gene>
<dbReference type="AlphaFoldDB" id="A0A5C7ETD7"/>
<evidence type="ECO:0000313" key="1">
    <source>
        <dbReference type="EMBL" id="TXF10608.1"/>
    </source>
</evidence>